<dbReference type="InterPro" id="IPR010380">
    <property type="entry name" value="DUF975"/>
</dbReference>
<dbReference type="Proteomes" id="UP000287243">
    <property type="component" value="Chromosome"/>
</dbReference>
<dbReference type="KEGG" id="vai:BU251_08180"/>
<keyword evidence="1" id="KW-0812">Transmembrane</keyword>
<evidence type="ECO:0000313" key="2">
    <source>
        <dbReference type="EMBL" id="QAT17699.1"/>
    </source>
</evidence>
<evidence type="ECO:0000313" key="3">
    <source>
        <dbReference type="Proteomes" id="UP000287243"/>
    </source>
</evidence>
<feature type="transmembrane region" description="Helical" evidence="1">
    <location>
        <begin position="50"/>
        <end position="69"/>
    </location>
</feature>
<feature type="transmembrane region" description="Helical" evidence="1">
    <location>
        <begin position="106"/>
        <end position="128"/>
    </location>
</feature>
<keyword evidence="1" id="KW-1133">Transmembrane helix</keyword>
<dbReference type="RefSeq" id="WP_128700666.1">
    <property type="nucleotide sequence ID" value="NZ_CP019384.1"/>
</dbReference>
<feature type="transmembrane region" description="Helical" evidence="1">
    <location>
        <begin position="167"/>
        <end position="199"/>
    </location>
</feature>
<dbReference type="OrthoDB" id="1122780at2"/>
<evidence type="ECO:0008006" key="4">
    <source>
        <dbReference type="Google" id="ProtNLM"/>
    </source>
</evidence>
<dbReference type="PANTHER" id="PTHR40076:SF1">
    <property type="entry name" value="MEMBRANE PROTEIN"/>
    <property type="match status" value="1"/>
</dbReference>
<protein>
    <recommendedName>
        <fullName evidence="4">Integral membrane protein</fullName>
    </recommendedName>
</protein>
<gene>
    <name evidence="2" type="ORF">BU251_08180</name>
</gene>
<keyword evidence="1" id="KW-0472">Membrane</keyword>
<reference evidence="2 3" key="1">
    <citation type="submission" date="2017-01" db="EMBL/GenBank/DDBJ databases">
        <title>First insights into the biology of 'candidatus Vampirococcus archaeovorus'.</title>
        <authorList>
            <person name="Kizina J."/>
            <person name="Jordan S."/>
            <person name="Stueber K."/>
            <person name="Reinhardt R."/>
            <person name="Harder J."/>
        </authorList>
    </citation>
    <scope>NUCLEOTIDE SEQUENCE [LARGE SCALE GENOMIC DNA]</scope>
    <source>
        <strain evidence="2 3">LiM</strain>
    </source>
</reference>
<evidence type="ECO:0000256" key="1">
    <source>
        <dbReference type="SAM" id="Phobius"/>
    </source>
</evidence>
<name>A0A410P690_VELA1</name>
<keyword evidence="3" id="KW-1185">Reference proteome</keyword>
<dbReference type="PANTHER" id="PTHR40076">
    <property type="entry name" value="MEMBRANE PROTEIN-RELATED"/>
    <property type="match status" value="1"/>
</dbReference>
<dbReference type="AlphaFoldDB" id="A0A410P690"/>
<proteinExistence type="predicted"/>
<dbReference type="EMBL" id="CP019384">
    <property type="protein sequence ID" value="QAT17699.1"/>
    <property type="molecule type" value="Genomic_DNA"/>
</dbReference>
<accession>A0A410P690</accession>
<organism evidence="2 3">
    <name type="scientific">Velamenicoccus archaeovorus</name>
    <dbReference type="NCBI Taxonomy" id="1930593"/>
    <lineage>
        <taxon>Bacteria</taxon>
        <taxon>Pseudomonadati</taxon>
        <taxon>Candidatus Omnitrophota</taxon>
        <taxon>Candidatus Velamenicoccus</taxon>
    </lineage>
</organism>
<feature type="transmembrane region" description="Helical" evidence="1">
    <location>
        <begin position="23"/>
        <end position="44"/>
    </location>
</feature>
<sequence>MEAKRFTRQEAFGFGWEKMKKHFWFFAGALLIVMAASGVQSYFSHLNPKLFPVAHVVGTFVFWAVGLVVQMGMIRVTLQIHDGAPTGLGSLFADYGLFFKYLASSVLYSLIVLGGLILLVVPGFMWAVRFQFFSYFIIDKKAGPVEALKLSSKVTEGIRWDIFWFDLVGIGVVLLGMAALLIGIFAAIPTVMMATVYIYRKLLPQLAEHPRNSDKRGV</sequence>